<dbReference type="PANTHER" id="PTHR45923:SF2">
    <property type="entry name" value="PROTEIN SEY1"/>
    <property type="match status" value="1"/>
</dbReference>
<dbReference type="GO" id="GO:0006355">
    <property type="term" value="P:regulation of DNA-templated transcription"/>
    <property type="evidence" value="ECO:0007669"/>
    <property type="project" value="InterPro"/>
</dbReference>
<organism evidence="2 3">
    <name type="scientific">Capsicum annuum</name>
    <name type="common">Capsicum pepper</name>
    <dbReference type="NCBI Taxonomy" id="4072"/>
    <lineage>
        <taxon>Eukaryota</taxon>
        <taxon>Viridiplantae</taxon>
        <taxon>Streptophyta</taxon>
        <taxon>Embryophyta</taxon>
        <taxon>Tracheophyta</taxon>
        <taxon>Spermatophyta</taxon>
        <taxon>Magnoliopsida</taxon>
        <taxon>eudicotyledons</taxon>
        <taxon>Gunneridae</taxon>
        <taxon>Pentapetalae</taxon>
        <taxon>asterids</taxon>
        <taxon>lamiids</taxon>
        <taxon>Solanales</taxon>
        <taxon>Solanaceae</taxon>
        <taxon>Solanoideae</taxon>
        <taxon>Capsiceae</taxon>
        <taxon>Capsicum</taxon>
    </lineage>
</organism>
<dbReference type="Proteomes" id="UP000222542">
    <property type="component" value="Unassembled WGS sequence"/>
</dbReference>
<dbReference type="STRING" id="4072.A0A2G2YES6"/>
<dbReference type="Pfam" id="PF12165">
    <property type="entry name" value="Alfin"/>
    <property type="match status" value="1"/>
</dbReference>
<dbReference type="AlphaFoldDB" id="A0A2G2YES6"/>
<feature type="domain" description="Alfin N-terminal" evidence="1">
    <location>
        <begin position="45"/>
        <end position="83"/>
    </location>
</feature>
<sequence length="201" mass="23141">MNLAFDLLSGHLHWVVPPLNLNHRNLSSSQLPDVISQYEHRLLYKEKENLCLYGLPNETWEVNLPMEEVPPELSEPTLGTNLVMMQLFSPHKTILMFVLCDKTRTPLQNLEPVLSSQQIWKIIKENKDLDLPAHKVMVATVRCEEIANEKYVSFTENEGQLEEAVKYSFCTGLWKEAQFNSGRLPVRVKTQLSCGIAWLCF</sequence>
<proteinExistence type="predicted"/>
<accession>A0A2G2YES6</accession>
<evidence type="ECO:0000313" key="2">
    <source>
        <dbReference type="EMBL" id="PHT68244.1"/>
    </source>
</evidence>
<evidence type="ECO:0000259" key="1">
    <source>
        <dbReference type="Pfam" id="PF12165"/>
    </source>
</evidence>
<dbReference type="InterPro" id="IPR021998">
    <property type="entry name" value="Alfin_N"/>
</dbReference>
<dbReference type="EMBL" id="AYRZ02000011">
    <property type="protein sequence ID" value="PHT68244.1"/>
    <property type="molecule type" value="Genomic_DNA"/>
</dbReference>
<comment type="caution">
    <text evidence="2">The sequence shown here is derived from an EMBL/GenBank/DDBJ whole genome shotgun (WGS) entry which is preliminary data.</text>
</comment>
<dbReference type="GO" id="GO:0042393">
    <property type="term" value="F:histone binding"/>
    <property type="evidence" value="ECO:0007669"/>
    <property type="project" value="InterPro"/>
</dbReference>
<keyword evidence="3" id="KW-1185">Reference proteome</keyword>
<dbReference type="Gramene" id="PHT68244">
    <property type="protein sequence ID" value="PHT68244"/>
    <property type="gene ID" value="T459_27731"/>
</dbReference>
<name>A0A2G2YES6_CAPAN</name>
<protein>
    <recommendedName>
        <fullName evidence="1">Alfin N-terminal domain-containing protein</fullName>
    </recommendedName>
</protein>
<reference evidence="2 3" key="2">
    <citation type="journal article" date="2017" name="Genome Biol.">
        <title>New reference genome sequences of hot pepper reveal the massive evolution of plant disease-resistance genes by retroduplication.</title>
        <authorList>
            <person name="Kim S."/>
            <person name="Park J."/>
            <person name="Yeom S.I."/>
            <person name="Kim Y.M."/>
            <person name="Seo E."/>
            <person name="Kim K.T."/>
            <person name="Kim M.S."/>
            <person name="Lee J.M."/>
            <person name="Cheong K."/>
            <person name="Shin H.S."/>
            <person name="Kim S.B."/>
            <person name="Han K."/>
            <person name="Lee J."/>
            <person name="Park M."/>
            <person name="Lee H.A."/>
            <person name="Lee H.Y."/>
            <person name="Lee Y."/>
            <person name="Oh S."/>
            <person name="Lee J.H."/>
            <person name="Choi E."/>
            <person name="Choi E."/>
            <person name="Lee S.E."/>
            <person name="Jeon J."/>
            <person name="Kim H."/>
            <person name="Choi G."/>
            <person name="Song H."/>
            <person name="Lee J."/>
            <person name="Lee S.C."/>
            <person name="Kwon J.K."/>
            <person name="Lee H.Y."/>
            <person name="Koo N."/>
            <person name="Hong Y."/>
            <person name="Kim R.W."/>
            <person name="Kang W.H."/>
            <person name="Huh J.H."/>
            <person name="Kang B.C."/>
            <person name="Yang T.J."/>
            <person name="Lee Y.H."/>
            <person name="Bennetzen J.L."/>
            <person name="Choi D."/>
        </authorList>
    </citation>
    <scope>NUCLEOTIDE SEQUENCE [LARGE SCALE GENOMIC DNA]</scope>
    <source>
        <strain evidence="3">cv. CM334</strain>
    </source>
</reference>
<dbReference type="PANTHER" id="PTHR45923">
    <property type="entry name" value="PROTEIN SEY1"/>
    <property type="match status" value="1"/>
</dbReference>
<reference evidence="2 3" key="1">
    <citation type="journal article" date="2014" name="Nat. Genet.">
        <title>Genome sequence of the hot pepper provides insights into the evolution of pungency in Capsicum species.</title>
        <authorList>
            <person name="Kim S."/>
            <person name="Park M."/>
            <person name="Yeom S.I."/>
            <person name="Kim Y.M."/>
            <person name="Lee J.M."/>
            <person name="Lee H.A."/>
            <person name="Seo E."/>
            <person name="Choi J."/>
            <person name="Cheong K."/>
            <person name="Kim K.T."/>
            <person name="Jung K."/>
            <person name="Lee G.W."/>
            <person name="Oh S.K."/>
            <person name="Bae C."/>
            <person name="Kim S.B."/>
            <person name="Lee H.Y."/>
            <person name="Kim S.Y."/>
            <person name="Kim M.S."/>
            <person name="Kang B.C."/>
            <person name="Jo Y.D."/>
            <person name="Yang H.B."/>
            <person name="Jeong H.J."/>
            <person name="Kang W.H."/>
            <person name="Kwon J.K."/>
            <person name="Shin C."/>
            <person name="Lim J.Y."/>
            <person name="Park J.H."/>
            <person name="Huh J.H."/>
            <person name="Kim J.S."/>
            <person name="Kim B.D."/>
            <person name="Cohen O."/>
            <person name="Paran I."/>
            <person name="Suh M.C."/>
            <person name="Lee S.B."/>
            <person name="Kim Y.K."/>
            <person name="Shin Y."/>
            <person name="Noh S.J."/>
            <person name="Park J."/>
            <person name="Seo Y.S."/>
            <person name="Kwon S.Y."/>
            <person name="Kim H.A."/>
            <person name="Park J.M."/>
            <person name="Kim H.J."/>
            <person name="Choi S.B."/>
            <person name="Bosland P.W."/>
            <person name="Reeves G."/>
            <person name="Jo S.H."/>
            <person name="Lee B.W."/>
            <person name="Cho H.T."/>
            <person name="Choi H.S."/>
            <person name="Lee M.S."/>
            <person name="Yu Y."/>
            <person name="Do Choi Y."/>
            <person name="Park B.S."/>
            <person name="van Deynze A."/>
            <person name="Ashrafi H."/>
            <person name="Hill T."/>
            <person name="Kim W.T."/>
            <person name="Pai H.S."/>
            <person name="Ahn H.K."/>
            <person name="Yeam I."/>
            <person name="Giovannoni J.J."/>
            <person name="Rose J.K."/>
            <person name="Sorensen I."/>
            <person name="Lee S.J."/>
            <person name="Kim R.W."/>
            <person name="Choi I.Y."/>
            <person name="Choi B.S."/>
            <person name="Lim J.S."/>
            <person name="Lee Y.H."/>
            <person name="Choi D."/>
        </authorList>
    </citation>
    <scope>NUCLEOTIDE SEQUENCE [LARGE SCALE GENOMIC DNA]</scope>
    <source>
        <strain evidence="3">cv. CM334</strain>
    </source>
</reference>
<gene>
    <name evidence="2" type="ORF">T459_27731</name>
</gene>
<dbReference type="InterPro" id="IPR008803">
    <property type="entry name" value="RHD3/Sey1"/>
</dbReference>
<evidence type="ECO:0000313" key="3">
    <source>
        <dbReference type="Proteomes" id="UP000222542"/>
    </source>
</evidence>